<dbReference type="Gene3D" id="2.30.30.830">
    <property type="match status" value="1"/>
</dbReference>
<keyword evidence="3 4" id="KW-0472">Membrane</keyword>
<dbReference type="InterPro" id="IPR038591">
    <property type="entry name" value="NolW-like_sf"/>
</dbReference>
<dbReference type="GO" id="GO:0016020">
    <property type="term" value="C:membrane"/>
    <property type="evidence" value="ECO:0007669"/>
    <property type="project" value="UniProtKB-SubCell"/>
</dbReference>
<evidence type="ECO:0000256" key="4">
    <source>
        <dbReference type="SAM" id="Phobius"/>
    </source>
</evidence>
<organism evidence="6 7">
    <name type="scientific">Thermoclostridium caenicola</name>
    <dbReference type="NCBI Taxonomy" id="659425"/>
    <lineage>
        <taxon>Bacteria</taxon>
        <taxon>Bacillati</taxon>
        <taxon>Bacillota</taxon>
        <taxon>Clostridia</taxon>
        <taxon>Eubacteriales</taxon>
        <taxon>Oscillospiraceae</taxon>
        <taxon>Thermoclostridium</taxon>
    </lineage>
</organism>
<name>A0A1M6IR63_9FIRM</name>
<proteinExistence type="predicted"/>
<comment type="subcellular location">
    <subcellularLocation>
        <location evidence="1">Membrane</location>
    </subcellularLocation>
</comment>
<dbReference type="AlphaFoldDB" id="A0A1M6IR63"/>
<protein>
    <recommendedName>
        <fullName evidence="5">NolW-like domain-containing protein</fullName>
    </recommendedName>
</protein>
<evidence type="ECO:0000256" key="1">
    <source>
        <dbReference type="ARBA" id="ARBA00004370"/>
    </source>
</evidence>
<gene>
    <name evidence="6" type="ORF">SAMN05444373_104621</name>
</gene>
<dbReference type="RefSeq" id="WP_149679312.1">
    <property type="nucleotide sequence ID" value="NZ_FQZP01000046.1"/>
</dbReference>
<feature type="transmembrane region" description="Helical" evidence="4">
    <location>
        <begin position="21"/>
        <end position="39"/>
    </location>
</feature>
<dbReference type="Pfam" id="PF03958">
    <property type="entry name" value="Secretin_N"/>
    <property type="match status" value="1"/>
</dbReference>
<dbReference type="PANTHER" id="PTHR30332:SF24">
    <property type="entry name" value="SECRETIN GSPD-RELATED"/>
    <property type="match status" value="1"/>
</dbReference>
<keyword evidence="7" id="KW-1185">Reference proteome</keyword>
<dbReference type="InterPro" id="IPR050810">
    <property type="entry name" value="Bact_Secretion_Sys_Channel"/>
</dbReference>
<dbReference type="Gene3D" id="3.30.1370.120">
    <property type="match status" value="1"/>
</dbReference>
<dbReference type="Proteomes" id="UP000324781">
    <property type="component" value="Unassembled WGS sequence"/>
</dbReference>
<evidence type="ECO:0000313" key="6">
    <source>
        <dbReference type="EMBL" id="SHJ37000.1"/>
    </source>
</evidence>
<dbReference type="OrthoDB" id="1786086at2"/>
<dbReference type="GO" id="GO:0009306">
    <property type="term" value="P:protein secretion"/>
    <property type="evidence" value="ECO:0007669"/>
    <property type="project" value="TreeGrafter"/>
</dbReference>
<reference evidence="6 7" key="1">
    <citation type="submission" date="2016-11" db="EMBL/GenBank/DDBJ databases">
        <authorList>
            <person name="Varghese N."/>
            <person name="Submissions S."/>
        </authorList>
    </citation>
    <scope>NUCLEOTIDE SEQUENCE [LARGE SCALE GENOMIC DNA]</scope>
    <source>
        <strain evidence="6 7">DSM 19027</strain>
    </source>
</reference>
<dbReference type="GO" id="GO:0015627">
    <property type="term" value="C:type II protein secretion system complex"/>
    <property type="evidence" value="ECO:0007669"/>
    <property type="project" value="TreeGrafter"/>
</dbReference>
<dbReference type="PANTHER" id="PTHR30332">
    <property type="entry name" value="PROBABLE GENERAL SECRETION PATHWAY PROTEIN D"/>
    <property type="match status" value="1"/>
</dbReference>
<evidence type="ECO:0000313" key="7">
    <source>
        <dbReference type="Proteomes" id="UP000324781"/>
    </source>
</evidence>
<accession>A0A1M6IR63</accession>
<dbReference type="EMBL" id="FQZP01000046">
    <property type="protein sequence ID" value="SHJ37000.1"/>
    <property type="molecule type" value="Genomic_DNA"/>
</dbReference>
<sequence length="530" mass="59123">MPGKSGKNSAVRQFLEKNKSLAFLLPLLVILIVVLIIVYSGNSDMPASSDVTVSPSPGTPVNLNDKTRADILPQTERPSEELNWEEIRQDPFAAPMKLTGILRYPDDRTKAIIEYSGAGFIVRKNDYIGKSPWKVTEIYETSVMLEADGKSQLLELEPGSAGRSANAEYINPDPGTMTIRLAETDIRDVISALVLDLGYNVVYLNNTVIVERFDGTNLPPLEALALLLKSEGLDYIQDGNTMIVGSSDTLNTVFFDSMVLTRFSLNYVDARTISSQIENLKLPVTKITLDTNPNAIWVQGLPRELGKVRELIAMLDKPENVSSAVSVSKVTAINLTYITARQMNDILRGVGLQTGLYLESNPKLLYVYADENQLAQIMELKSKLDIPENQTGTDFIVSMKKLTYIKAKEVVPIVYELGLGVDVITFDRTARAVWLKGDEAAVNRVSSIIDMIDIQQNIDNNRFFIKKLKNISALEADYRLKLLGIPEIKTYTFSYPQFSKCILVVCPEDYKIFVMDHLNQFDVVADKIKD</sequence>
<keyword evidence="4" id="KW-1133">Transmembrane helix</keyword>
<keyword evidence="4" id="KW-0812">Transmembrane</keyword>
<feature type="domain" description="NolW-like" evidence="5">
    <location>
        <begin position="263"/>
        <end position="319"/>
    </location>
</feature>
<evidence type="ECO:0000259" key="5">
    <source>
        <dbReference type="Pfam" id="PF03958"/>
    </source>
</evidence>
<evidence type="ECO:0000256" key="3">
    <source>
        <dbReference type="ARBA" id="ARBA00023136"/>
    </source>
</evidence>
<dbReference type="InterPro" id="IPR005644">
    <property type="entry name" value="NolW-like"/>
</dbReference>
<evidence type="ECO:0000256" key="2">
    <source>
        <dbReference type="ARBA" id="ARBA00022729"/>
    </source>
</evidence>
<keyword evidence="2" id="KW-0732">Signal</keyword>